<reference evidence="1" key="1">
    <citation type="journal article" date="2019" name="Sci. Rep.">
        <title>Draft genome of Tanacetum cinerariifolium, the natural source of mosquito coil.</title>
        <authorList>
            <person name="Yamashiro T."/>
            <person name="Shiraishi A."/>
            <person name="Satake H."/>
            <person name="Nakayama K."/>
        </authorList>
    </citation>
    <scope>NUCLEOTIDE SEQUENCE</scope>
</reference>
<organism evidence="1">
    <name type="scientific">Tanacetum cinerariifolium</name>
    <name type="common">Dalmatian daisy</name>
    <name type="synonym">Chrysanthemum cinerariifolium</name>
    <dbReference type="NCBI Taxonomy" id="118510"/>
    <lineage>
        <taxon>Eukaryota</taxon>
        <taxon>Viridiplantae</taxon>
        <taxon>Streptophyta</taxon>
        <taxon>Embryophyta</taxon>
        <taxon>Tracheophyta</taxon>
        <taxon>Spermatophyta</taxon>
        <taxon>Magnoliopsida</taxon>
        <taxon>eudicotyledons</taxon>
        <taxon>Gunneridae</taxon>
        <taxon>Pentapetalae</taxon>
        <taxon>asterids</taxon>
        <taxon>campanulids</taxon>
        <taxon>Asterales</taxon>
        <taxon>Asteraceae</taxon>
        <taxon>Asteroideae</taxon>
        <taxon>Anthemideae</taxon>
        <taxon>Anthemidinae</taxon>
        <taxon>Tanacetum</taxon>
    </lineage>
</organism>
<name>A0A699KMD1_TANCI</name>
<dbReference type="EMBL" id="BKCJ010522215">
    <property type="protein sequence ID" value="GFA95905.1"/>
    <property type="molecule type" value="Genomic_DNA"/>
</dbReference>
<feature type="non-terminal residue" evidence="1">
    <location>
        <position position="317"/>
    </location>
</feature>
<gene>
    <name evidence="1" type="ORF">Tci_667877</name>
</gene>
<protein>
    <submittedName>
        <fullName evidence="1">Uncharacterized protein</fullName>
    </submittedName>
</protein>
<sequence>RNSIAYLLEKSQRSYCKLGKKFAIQHAQPEDSNELFQKLLEDLQIINKELAEYNNSPSRDRPIFFNDNEDHSVQYKEYLENSSNEIAASNSNQEKEKPPQDSDIQLVEVCLQKELHCMHDNVDDLIESALNSKLLSINLESQRLDKKKQEVKNIVEQPTKRETCIDKSLQNFRVVHKKSSISLNNTSQISPVHAIAPILPTEEPEYSLSMGYEHLSITPETELDEVTESSAKNLIPIPSEYEVTSNDESECEVPVKDDSSPVFMTFSNPLFDDNDDFTSSDDESLLDEDVLTEEFKVYSNPLFDDEEINSDKLEPYC</sequence>
<comment type="caution">
    <text evidence="1">The sequence shown here is derived from an EMBL/GenBank/DDBJ whole genome shotgun (WGS) entry which is preliminary data.</text>
</comment>
<evidence type="ECO:0000313" key="1">
    <source>
        <dbReference type="EMBL" id="GFA95905.1"/>
    </source>
</evidence>
<proteinExistence type="predicted"/>
<feature type="non-terminal residue" evidence="1">
    <location>
        <position position="1"/>
    </location>
</feature>
<dbReference type="AlphaFoldDB" id="A0A699KMD1"/>
<accession>A0A699KMD1</accession>